<dbReference type="PANTHER" id="PTHR34703">
    <property type="entry name" value="ANTIPORTER SUBUNIT MNHG2-RELATED"/>
    <property type="match status" value="1"/>
</dbReference>
<feature type="transmembrane region" description="Helical" evidence="2">
    <location>
        <begin position="72"/>
        <end position="94"/>
    </location>
</feature>
<keyword evidence="2" id="KW-0812">Transmembrane</keyword>
<sequence length="125" mass="13810">MTEIALPIWVQIVVSVLVLAGCLITLIGALSLFRLPSYYERVHTPSIIACAGCWLIVWSSVFYFSLQTHKPSFHTLLIAVLLSVAVPITNIFLMRAALFRDRRMGKDVPPSLSRIVSANPEGNDA</sequence>
<keyword evidence="2" id="KW-0472">Membrane</keyword>
<dbReference type="EMBL" id="JAJNCT010000021">
    <property type="protein sequence ID" value="MCD2166883.1"/>
    <property type="molecule type" value="Genomic_DNA"/>
</dbReference>
<dbReference type="NCBIfam" id="TIGR01300">
    <property type="entry name" value="CPA3_mnhG_phaG"/>
    <property type="match status" value="1"/>
</dbReference>
<keyword evidence="4" id="KW-1185">Reference proteome</keyword>
<reference evidence="3 4" key="1">
    <citation type="submission" date="2021-11" db="EMBL/GenBank/DDBJ databases">
        <title>Genome sequence.</title>
        <authorList>
            <person name="Sun Q."/>
        </authorList>
    </citation>
    <scope>NUCLEOTIDE SEQUENCE [LARGE SCALE GENOMIC DNA]</scope>
    <source>
        <strain evidence="3 4">KCTC 12005</strain>
    </source>
</reference>
<evidence type="ECO:0000313" key="4">
    <source>
        <dbReference type="Proteomes" id="UP001199260"/>
    </source>
</evidence>
<keyword evidence="2" id="KW-1133">Transmembrane helix</keyword>
<feature type="region of interest" description="Disordered" evidence="1">
    <location>
        <begin position="106"/>
        <end position="125"/>
    </location>
</feature>
<feature type="transmembrane region" description="Helical" evidence="2">
    <location>
        <begin position="6"/>
        <end position="33"/>
    </location>
</feature>
<dbReference type="InterPro" id="IPR005133">
    <property type="entry name" value="PhaG_MnhG_YufB"/>
</dbReference>
<protein>
    <submittedName>
        <fullName evidence="3">Monovalent cation/H(+) antiporter subunit G</fullName>
    </submittedName>
</protein>
<organism evidence="3 4">
    <name type="scientific">Comamonas koreensis</name>
    <dbReference type="NCBI Taxonomy" id="160825"/>
    <lineage>
        <taxon>Bacteria</taxon>
        <taxon>Pseudomonadati</taxon>
        <taxon>Pseudomonadota</taxon>
        <taxon>Betaproteobacteria</taxon>
        <taxon>Burkholderiales</taxon>
        <taxon>Comamonadaceae</taxon>
        <taxon>Comamonas</taxon>
    </lineage>
</organism>
<proteinExistence type="predicted"/>
<accession>A0AAW4XYY0</accession>
<feature type="transmembrane region" description="Helical" evidence="2">
    <location>
        <begin position="45"/>
        <end position="66"/>
    </location>
</feature>
<evidence type="ECO:0000256" key="2">
    <source>
        <dbReference type="SAM" id="Phobius"/>
    </source>
</evidence>
<name>A0AAW4XYY0_9BURK</name>
<dbReference type="Proteomes" id="UP001199260">
    <property type="component" value="Unassembled WGS sequence"/>
</dbReference>
<comment type="caution">
    <text evidence="3">The sequence shown here is derived from an EMBL/GenBank/DDBJ whole genome shotgun (WGS) entry which is preliminary data.</text>
</comment>
<dbReference type="GO" id="GO:0015385">
    <property type="term" value="F:sodium:proton antiporter activity"/>
    <property type="evidence" value="ECO:0007669"/>
    <property type="project" value="TreeGrafter"/>
</dbReference>
<evidence type="ECO:0000313" key="3">
    <source>
        <dbReference type="EMBL" id="MCD2166883.1"/>
    </source>
</evidence>
<evidence type="ECO:0000256" key="1">
    <source>
        <dbReference type="SAM" id="MobiDB-lite"/>
    </source>
</evidence>
<gene>
    <name evidence="3" type="primary">mnhG</name>
    <name evidence="3" type="ORF">LPW39_17310</name>
</gene>
<dbReference type="Pfam" id="PF03334">
    <property type="entry name" value="PhaG_MnhG_YufB"/>
    <property type="match status" value="1"/>
</dbReference>
<dbReference type="PANTHER" id="PTHR34703:SF1">
    <property type="entry name" value="ANTIPORTER SUBUNIT MNHG2-RELATED"/>
    <property type="match status" value="1"/>
</dbReference>
<dbReference type="RefSeq" id="WP_230778073.1">
    <property type="nucleotide sequence ID" value="NZ_JAJNCT010000021.1"/>
</dbReference>
<dbReference type="AlphaFoldDB" id="A0AAW4XYY0"/>